<evidence type="ECO:0000313" key="3">
    <source>
        <dbReference type="Proteomes" id="UP000017984"/>
    </source>
</evidence>
<feature type="domain" description="DUF317" evidence="1">
    <location>
        <begin position="166"/>
        <end position="209"/>
    </location>
</feature>
<proteinExistence type="predicted"/>
<sequence>MYWVTPRHLAGDDGVLAERIGDTLASLGWRMWLTSRHTLLYVSPDGLRGAEWVLAAYPLELGGLPVSWQLSARSHAASVMMEWNAYFTAGVPYEAIADLLVAIDARKAPDVGFEGPETVLNALCARGWVRDLDRPRTTAMDPGFACSVSLEVLPPLIEDADPCSDLVGWQAWAEPALGAPYLWCASFSASVPHDLVAAFASSLASPVPVPRRTVPKSAEAGSPSFAAADDPCLDRAAVVRLIADLPGRRHIPRARQTTERKKILFFRRAREDRAFREAQRAGYALLLQLQDTQPWPDASQLSAPAAAPEEAVASDFLPPDFRVPSRQEVAGLMMRWQHPLVVDGEVRTCPECGAYRDWIVFCLRDDSVWLRCRAGHETKEPRLDAAWYNRHSGPVDRFHPTLEEGLRHLGH</sequence>
<comment type="caution">
    <text evidence="2">The sequence shown here is derived from an EMBL/GenBank/DDBJ whole genome shotgun (WGS) entry which is preliminary data.</text>
</comment>
<dbReference type="Pfam" id="PF03771">
    <property type="entry name" value="SPDY"/>
    <property type="match status" value="2"/>
</dbReference>
<reference evidence="2 3" key="1">
    <citation type="journal article" date="2014" name="Genome Announc.">
        <title>Draft Genome Sequence of Streptomyces roseochromogenes subsp. oscitans DS 12.976, Producer of the Aminocoumarin Antibiotic Clorobiocin.</title>
        <authorList>
            <person name="Ruckert C."/>
            <person name="Kalinowski J."/>
            <person name="Heide L."/>
            <person name="Apel A.K."/>
        </authorList>
    </citation>
    <scope>NUCLEOTIDE SEQUENCE [LARGE SCALE GENOMIC DNA]</scope>
    <source>
        <strain evidence="2 3">DS 12.976</strain>
    </source>
</reference>
<evidence type="ECO:0000313" key="2">
    <source>
        <dbReference type="EMBL" id="EST29227.1"/>
    </source>
</evidence>
<dbReference type="AlphaFoldDB" id="V6KAU8"/>
<accession>V6KAU8</accession>
<dbReference type="InterPro" id="IPR005523">
    <property type="entry name" value="DUF317_SPDY"/>
</dbReference>
<dbReference type="HOGENOM" id="CLU_668888_0_0_11"/>
<dbReference type="PATRIC" id="fig|1352936.5.peg.4374"/>
<gene>
    <name evidence="2" type="ORF">M878_20870</name>
</gene>
<organism evidence="2 3">
    <name type="scientific">Streptomyces roseochromogenus subsp. oscitans DS 12.976</name>
    <dbReference type="NCBI Taxonomy" id="1352936"/>
    <lineage>
        <taxon>Bacteria</taxon>
        <taxon>Bacillati</taxon>
        <taxon>Actinomycetota</taxon>
        <taxon>Actinomycetes</taxon>
        <taxon>Kitasatosporales</taxon>
        <taxon>Streptomycetaceae</taxon>
        <taxon>Streptomyces</taxon>
    </lineage>
</organism>
<protein>
    <recommendedName>
        <fullName evidence="1">DUF317 domain-containing protein</fullName>
    </recommendedName>
</protein>
<dbReference type="EMBL" id="AWQX01000181">
    <property type="protein sequence ID" value="EST29227.1"/>
    <property type="molecule type" value="Genomic_DNA"/>
</dbReference>
<keyword evidence="3" id="KW-1185">Reference proteome</keyword>
<evidence type="ECO:0000259" key="1">
    <source>
        <dbReference type="Pfam" id="PF03771"/>
    </source>
</evidence>
<feature type="domain" description="DUF317" evidence="1">
    <location>
        <begin position="43"/>
        <end position="109"/>
    </location>
</feature>
<dbReference type="Proteomes" id="UP000017984">
    <property type="component" value="Chromosome"/>
</dbReference>
<name>V6KAU8_STRRC</name>